<sequence>WNVGKQIVLLVVCLPSAARALREHNCPCSLSLGGNSRWRSPPSSLLGCIRTKSLRFPPSVSAVMLLSNAASAAVAKEEESDLTCIRGGMC</sequence>
<feature type="chain" id="PRO_5017411913" description="Secreted protein" evidence="1">
    <location>
        <begin position="21"/>
        <end position="90"/>
    </location>
</feature>
<keyword evidence="1" id="KW-0732">Signal</keyword>
<dbReference type="AlphaFoldDB" id="A0A3B1K0K9"/>
<evidence type="ECO:0000313" key="3">
    <source>
        <dbReference type="Proteomes" id="UP000018467"/>
    </source>
</evidence>
<feature type="signal peptide" evidence="1">
    <location>
        <begin position="1"/>
        <end position="20"/>
    </location>
</feature>
<accession>A0A3B1K0K9</accession>
<dbReference type="InParanoid" id="A0A3B1K0K9"/>
<evidence type="ECO:0000313" key="2">
    <source>
        <dbReference type="Ensembl" id="ENSAMXP00000048202.1"/>
    </source>
</evidence>
<protein>
    <recommendedName>
        <fullName evidence="4">Secreted protein</fullName>
    </recommendedName>
</protein>
<dbReference type="Proteomes" id="UP000018467">
    <property type="component" value="Unassembled WGS sequence"/>
</dbReference>
<dbReference type="Ensembl" id="ENSAMXT00000037206.1">
    <property type="protein sequence ID" value="ENSAMXP00000048202.1"/>
    <property type="gene ID" value="ENSAMXG00000030370.1"/>
</dbReference>
<organism evidence="2 3">
    <name type="scientific">Astyanax mexicanus</name>
    <name type="common">Blind cave fish</name>
    <name type="synonym">Astyanax fasciatus mexicanus</name>
    <dbReference type="NCBI Taxonomy" id="7994"/>
    <lineage>
        <taxon>Eukaryota</taxon>
        <taxon>Metazoa</taxon>
        <taxon>Chordata</taxon>
        <taxon>Craniata</taxon>
        <taxon>Vertebrata</taxon>
        <taxon>Euteleostomi</taxon>
        <taxon>Actinopterygii</taxon>
        <taxon>Neopterygii</taxon>
        <taxon>Teleostei</taxon>
        <taxon>Ostariophysi</taxon>
        <taxon>Characiformes</taxon>
        <taxon>Characoidei</taxon>
        <taxon>Acestrorhamphidae</taxon>
        <taxon>Acestrorhamphinae</taxon>
        <taxon>Astyanax</taxon>
    </lineage>
</organism>
<proteinExistence type="predicted"/>
<dbReference type="Bgee" id="ENSAMXG00000030370">
    <property type="expression patterns" value="Expressed in camera-type eye and 7 other cell types or tissues"/>
</dbReference>
<reference evidence="2" key="4">
    <citation type="submission" date="2025-09" db="UniProtKB">
        <authorList>
            <consortium name="Ensembl"/>
        </authorList>
    </citation>
    <scope>IDENTIFICATION</scope>
</reference>
<reference evidence="2" key="3">
    <citation type="submission" date="2025-08" db="UniProtKB">
        <authorList>
            <consortium name="Ensembl"/>
        </authorList>
    </citation>
    <scope>IDENTIFICATION</scope>
</reference>
<keyword evidence="3" id="KW-1185">Reference proteome</keyword>
<name>A0A3B1K0K9_ASTMX</name>
<reference evidence="3" key="1">
    <citation type="submission" date="2013-03" db="EMBL/GenBank/DDBJ databases">
        <authorList>
            <person name="Jeffery W."/>
            <person name="Warren W."/>
            <person name="Wilson R.K."/>
        </authorList>
    </citation>
    <scope>NUCLEOTIDE SEQUENCE</scope>
    <source>
        <strain evidence="3">female</strain>
    </source>
</reference>
<reference evidence="3" key="2">
    <citation type="journal article" date="2014" name="Nat. Commun.">
        <title>The cavefish genome reveals candidate genes for eye loss.</title>
        <authorList>
            <person name="McGaugh S.E."/>
            <person name="Gross J.B."/>
            <person name="Aken B."/>
            <person name="Blin M."/>
            <person name="Borowsky R."/>
            <person name="Chalopin D."/>
            <person name="Hinaux H."/>
            <person name="Jeffery W.R."/>
            <person name="Keene A."/>
            <person name="Ma L."/>
            <person name="Minx P."/>
            <person name="Murphy D."/>
            <person name="O'Quin K.E."/>
            <person name="Retaux S."/>
            <person name="Rohner N."/>
            <person name="Searle S.M."/>
            <person name="Stahl B.A."/>
            <person name="Tabin C."/>
            <person name="Volff J.N."/>
            <person name="Yoshizawa M."/>
            <person name="Warren W.C."/>
        </authorList>
    </citation>
    <scope>NUCLEOTIDE SEQUENCE [LARGE SCALE GENOMIC DNA]</scope>
    <source>
        <strain evidence="3">female</strain>
    </source>
</reference>
<evidence type="ECO:0008006" key="4">
    <source>
        <dbReference type="Google" id="ProtNLM"/>
    </source>
</evidence>
<evidence type="ECO:0000256" key="1">
    <source>
        <dbReference type="SAM" id="SignalP"/>
    </source>
</evidence>